<dbReference type="AlphaFoldDB" id="A0AAD4FHB2"/>
<dbReference type="Pfam" id="PF06985">
    <property type="entry name" value="HET"/>
    <property type="match status" value="1"/>
</dbReference>
<protein>
    <recommendedName>
        <fullName evidence="1">Heterokaryon incompatibility domain-containing protein</fullName>
    </recommendedName>
</protein>
<feature type="domain" description="Heterokaryon incompatibility" evidence="1">
    <location>
        <begin position="148"/>
        <end position="297"/>
    </location>
</feature>
<gene>
    <name evidence="2" type="ORF">G6011_08130</name>
</gene>
<evidence type="ECO:0000259" key="1">
    <source>
        <dbReference type="Pfam" id="PF06985"/>
    </source>
</evidence>
<evidence type="ECO:0000313" key="2">
    <source>
        <dbReference type="EMBL" id="KAG9190042.1"/>
    </source>
</evidence>
<organism evidence="2 3">
    <name type="scientific">Alternaria panax</name>
    <dbReference type="NCBI Taxonomy" id="48097"/>
    <lineage>
        <taxon>Eukaryota</taxon>
        <taxon>Fungi</taxon>
        <taxon>Dikarya</taxon>
        <taxon>Ascomycota</taxon>
        <taxon>Pezizomycotina</taxon>
        <taxon>Dothideomycetes</taxon>
        <taxon>Pleosporomycetidae</taxon>
        <taxon>Pleosporales</taxon>
        <taxon>Pleosporineae</taxon>
        <taxon>Pleosporaceae</taxon>
        <taxon>Alternaria</taxon>
        <taxon>Alternaria sect. Panax</taxon>
    </lineage>
</organism>
<reference evidence="2" key="1">
    <citation type="submission" date="2021-07" db="EMBL/GenBank/DDBJ databases">
        <title>Genome Resource of American Ginseng Black Spot Pathogen Alternaria panax.</title>
        <authorList>
            <person name="Qiu C."/>
            <person name="Wang W."/>
            <person name="Liu Z."/>
        </authorList>
    </citation>
    <scope>NUCLEOTIDE SEQUENCE</scope>
    <source>
        <strain evidence="2">BNCC115425</strain>
    </source>
</reference>
<keyword evidence="3" id="KW-1185">Reference proteome</keyword>
<dbReference type="InterPro" id="IPR010730">
    <property type="entry name" value="HET"/>
</dbReference>
<dbReference type="Proteomes" id="UP001199106">
    <property type="component" value="Unassembled WGS sequence"/>
</dbReference>
<accession>A0AAD4FHB2</accession>
<name>A0AAD4FHB2_9PLEO</name>
<evidence type="ECO:0000313" key="3">
    <source>
        <dbReference type="Proteomes" id="UP001199106"/>
    </source>
</evidence>
<proteinExistence type="predicted"/>
<sequence>MALSLKTGLDDIKADTTCPSCKDILKIFDKNVSETGFIDLVLRPPIYSDPEERESWDVDIMTMPNTYRDADVYLLKRSDYLTRLRNDSSTFNEITNLPLGLIRPWIKTCASDHECCQPNAANKLDMSLYLIDVIEECVTFMPVAKVVYMALSYVWGSVECTSLTLGSIEVLQKPQSLSSGSKVATIPRTIRDAMRLTADLGLRYLWVDCLCLVQDNPKISSYLNRMHLIYANAFLTTVVANKDNANGGITGYEDHSAGRLLPGDVINYPNHVLGMVIPRPDNPDPLPWCSRGWTLQEGFFSRRVLVISDTICLKCASGVVEEGADFGFERKHNLSKSIRPVLSSICQSPPDLYLMEECSQLNSDYDRWKMYSEVVETFAARRFSYERDVVKAFSGIISFFTRPYNCRDPLNAELLYGHPVRFLGNSLLWFSPEFTLRKRNILPRRDGSPTIPSWSWMAWQHGARSGLSDHFKWAERDRPVDLGISTVIHAQCSTCLQAHRSTIHKCSNKASLERINPESLQPYLHVRAQRAKFGILQDLKGDEGANSIWIRLGTMESEQASMVGKMIFDLWPPDLSLDGNGALDFVGLSTYKDRWAYIHVVALCIKPADNQPGVFERLGVAKIWKDAWDQVAQLDENIILG</sequence>
<comment type="caution">
    <text evidence="2">The sequence shown here is derived from an EMBL/GenBank/DDBJ whole genome shotgun (WGS) entry which is preliminary data.</text>
</comment>
<dbReference type="PANTHER" id="PTHR33112:SF16">
    <property type="entry name" value="HETEROKARYON INCOMPATIBILITY DOMAIN-CONTAINING PROTEIN"/>
    <property type="match status" value="1"/>
</dbReference>
<dbReference type="EMBL" id="JAANER010000004">
    <property type="protein sequence ID" value="KAG9190042.1"/>
    <property type="molecule type" value="Genomic_DNA"/>
</dbReference>
<dbReference type="PANTHER" id="PTHR33112">
    <property type="entry name" value="DOMAIN PROTEIN, PUTATIVE-RELATED"/>
    <property type="match status" value="1"/>
</dbReference>